<reference evidence="1 2" key="1">
    <citation type="submission" date="2024-09" db="EMBL/GenBank/DDBJ databases">
        <title>Chromosome-scale assembly of Riccia fluitans.</title>
        <authorList>
            <person name="Paukszto L."/>
            <person name="Sawicki J."/>
            <person name="Karawczyk K."/>
            <person name="Piernik-Szablinska J."/>
            <person name="Szczecinska M."/>
            <person name="Mazdziarz M."/>
        </authorList>
    </citation>
    <scope>NUCLEOTIDE SEQUENCE [LARGE SCALE GENOMIC DNA]</scope>
    <source>
        <strain evidence="1">Rf_01</strain>
        <tissue evidence="1">Aerial parts of the thallus</tissue>
    </source>
</reference>
<dbReference type="Proteomes" id="UP001605036">
    <property type="component" value="Unassembled WGS sequence"/>
</dbReference>
<proteinExistence type="predicted"/>
<sequence>MYRIGGPKHSTSSRIESLQRLDIAILRRWHPALGLIDVNTVVMKQAILSTMITELMGRLLNNKEVPRTGEESFVNAYKLSVNLSHSAKCFMPGRLIELTMSALQMEIPVRLAFVNDPPQDLLE</sequence>
<accession>A0ABD1ZA55</accession>
<organism evidence="1 2">
    <name type="scientific">Riccia fluitans</name>
    <dbReference type="NCBI Taxonomy" id="41844"/>
    <lineage>
        <taxon>Eukaryota</taxon>
        <taxon>Viridiplantae</taxon>
        <taxon>Streptophyta</taxon>
        <taxon>Embryophyta</taxon>
        <taxon>Marchantiophyta</taxon>
        <taxon>Marchantiopsida</taxon>
        <taxon>Marchantiidae</taxon>
        <taxon>Marchantiales</taxon>
        <taxon>Ricciaceae</taxon>
        <taxon>Riccia</taxon>
    </lineage>
</organism>
<dbReference type="EMBL" id="JBHFFA010000002">
    <property type="protein sequence ID" value="KAL2644283.1"/>
    <property type="molecule type" value="Genomic_DNA"/>
</dbReference>
<keyword evidence="2" id="KW-1185">Reference proteome</keyword>
<comment type="caution">
    <text evidence="1">The sequence shown here is derived from an EMBL/GenBank/DDBJ whole genome shotgun (WGS) entry which is preliminary data.</text>
</comment>
<protein>
    <submittedName>
        <fullName evidence="1">Uncharacterized protein</fullName>
    </submittedName>
</protein>
<gene>
    <name evidence="1" type="ORF">R1flu_011870</name>
</gene>
<dbReference type="AlphaFoldDB" id="A0ABD1ZA55"/>
<name>A0ABD1ZA55_9MARC</name>
<evidence type="ECO:0000313" key="2">
    <source>
        <dbReference type="Proteomes" id="UP001605036"/>
    </source>
</evidence>
<evidence type="ECO:0000313" key="1">
    <source>
        <dbReference type="EMBL" id="KAL2644283.1"/>
    </source>
</evidence>